<dbReference type="SMART" id="SM00320">
    <property type="entry name" value="WD40"/>
    <property type="match status" value="2"/>
</dbReference>
<keyword evidence="4" id="KW-0812">Transmembrane</keyword>
<feature type="transmembrane region" description="Helical" evidence="4">
    <location>
        <begin position="733"/>
        <end position="753"/>
    </location>
</feature>
<protein>
    <recommendedName>
        <fullName evidence="7">WD40 repeat protein</fullName>
    </recommendedName>
</protein>
<dbReference type="InterPro" id="IPR027417">
    <property type="entry name" value="P-loop_NTPase"/>
</dbReference>
<evidence type="ECO:0000313" key="5">
    <source>
        <dbReference type="EMBL" id="GIE38792.1"/>
    </source>
</evidence>
<dbReference type="PROSITE" id="PS50294">
    <property type="entry name" value="WD_REPEATS_REGION"/>
    <property type="match status" value="1"/>
</dbReference>
<reference evidence="5 6" key="1">
    <citation type="submission" date="2021-01" db="EMBL/GenBank/DDBJ databases">
        <title>Whole genome shotgun sequence of Actinoplanes lobatus NBRC 12513.</title>
        <authorList>
            <person name="Komaki H."/>
            <person name="Tamura T."/>
        </authorList>
    </citation>
    <scope>NUCLEOTIDE SEQUENCE [LARGE SCALE GENOMIC DNA]</scope>
    <source>
        <strain evidence="5 6">NBRC 12513</strain>
    </source>
</reference>
<keyword evidence="4" id="KW-0472">Membrane</keyword>
<dbReference type="InterPro" id="IPR011047">
    <property type="entry name" value="Quinoprotein_ADH-like_sf"/>
</dbReference>
<feature type="transmembrane region" description="Helical" evidence="4">
    <location>
        <begin position="582"/>
        <end position="605"/>
    </location>
</feature>
<feature type="transmembrane region" description="Helical" evidence="4">
    <location>
        <begin position="492"/>
        <end position="517"/>
    </location>
</feature>
<dbReference type="Proteomes" id="UP000631312">
    <property type="component" value="Unassembled WGS sequence"/>
</dbReference>
<dbReference type="Gene3D" id="3.40.50.300">
    <property type="entry name" value="P-loop containing nucleotide triphosphate hydrolases"/>
    <property type="match status" value="1"/>
</dbReference>
<evidence type="ECO:0000256" key="3">
    <source>
        <dbReference type="PROSITE-ProRule" id="PRU00221"/>
    </source>
</evidence>
<organism evidence="5 6">
    <name type="scientific">Actinoplanes lobatus</name>
    <dbReference type="NCBI Taxonomy" id="113568"/>
    <lineage>
        <taxon>Bacteria</taxon>
        <taxon>Bacillati</taxon>
        <taxon>Actinomycetota</taxon>
        <taxon>Actinomycetes</taxon>
        <taxon>Micromonosporales</taxon>
        <taxon>Micromonosporaceae</taxon>
        <taxon>Actinoplanes</taxon>
    </lineage>
</organism>
<feature type="transmembrane region" description="Helical" evidence="4">
    <location>
        <begin position="416"/>
        <end position="440"/>
    </location>
</feature>
<keyword evidence="1 3" id="KW-0853">WD repeat</keyword>
<evidence type="ECO:0000313" key="6">
    <source>
        <dbReference type="Proteomes" id="UP000631312"/>
    </source>
</evidence>
<feature type="transmembrane region" description="Helical" evidence="4">
    <location>
        <begin position="39"/>
        <end position="58"/>
    </location>
</feature>
<gene>
    <name evidence="5" type="ORF">Alo02nite_16900</name>
</gene>
<dbReference type="SUPFAM" id="SSF52540">
    <property type="entry name" value="P-loop containing nucleoside triphosphate hydrolases"/>
    <property type="match status" value="1"/>
</dbReference>
<dbReference type="InterPro" id="IPR011044">
    <property type="entry name" value="Quino_amine_DH_bsu"/>
</dbReference>
<accession>A0ABQ4ACR3</accession>
<feature type="transmembrane region" description="Helical" evidence="4">
    <location>
        <begin position="529"/>
        <end position="553"/>
    </location>
</feature>
<dbReference type="SUPFAM" id="SSF50969">
    <property type="entry name" value="YVTN repeat-like/Quinoprotein amine dehydrogenase"/>
    <property type="match status" value="1"/>
</dbReference>
<dbReference type="InterPro" id="IPR019775">
    <property type="entry name" value="WD40_repeat_CS"/>
</dbReference>
<keyword evidence="6" id="KW-1185">Reference proteome</keyword>
<comment type="caution">
    <text evidence="5">The sequence shown here is derived from an EMBL/GenBank/DDBJ whole genome shotgun (WGS) entry which is preliminary data.</text>
</comment>
<evidence type="ECO:0008006" key="7">
    <source>
        <dbReference type="Google" id="ProtNLM"/>
    </source>
</evidence>
<feature type="transmembrane region" description="Helical" evidence="4">
    <location>
        <begin position="452"/>
        <end position="471"/>
    </location>
</feature>
<feature type="transmembrane region" description="Helical" evidence="4">
    <location>
        <begin position="643"/>
        <end position="667"/>
    </location>
</feature>
<evidence type="ECO:0000256" key="2">
    <source>
        <dbReference type="ARBA" id="ARBA00022737"/>
    </source>
</evidence>
<keyword evidence="4" id="KW-1133">Transmembrane helix</keyword>
<dbReference type="PROSITE" id="PS50082">
    <property type="entry name" value="WD_REPEATS_2"/>
    <property type="match status" value="1"/>
</dbReference>
<dbReference type="PANTHER" id="PTHR19879:SF9">
    <property type="entry name" value="TRANSCRIPTION INITIATION FACTOR TFIID SUBUNIT 5"/>
    <property type="match status" value="1"/>
</dbReference>
<feature type="repeat" description="WD" evidence="3">
    <location>
        <begin position="1269"/>
        <end position="1304"/>
    </location>
</feature>
<keyword evidence="2" id="KW-0677">Repeat</keyword>
<name>A0ABQ4ACR3_9ACTN</name>
<dbReference type="PROSITE" id="PS00678">
    <property type="entry name" value="WD_REPEATS_1"/>
    <property type="match status" value="1"/>
</dbReference>
<evidence type="ECO:0000256" key="1">
    <source>
        <dbReference type="ARBA" id="ARBA00022574"/>
    </source>
</evidence>
<dbReference type="EMBL" id="BOMP01000026">
    <property type="protein sequence ID" value="GIE38792.1"/>
    <property type="molecule type" value="Genomic_DNA"/>
</dbReference>
<dbReference type="PANTHER" id="PTHR19879">
    <property type="entry name" value="TRANSCRIPTION INITIATION FACTOR TFIID"/>
    <property type="match status" value="1"/>
</dbReference>
<dbReference type="Gene3D" id="2.130.10.10">
    <property type="entry name" value="YVTN repeat-like/Quinoprotein amine dehydrogenase"/>
    <property type="match status" value="2"/>
</dbReference>
<evidence type="ECO:0000256" key="4">
    <source>
        <dbReference type="SAM" id="Phobius"/>
    </source>
</evidence>
<dbReference type="InterPro" id="IPR001680">
    <property type="entry name" value="WD40_rpt"/>
</dbReference>
<dbReference type="RefSeq" id="WP_188119481.1">
    <property type="nucleotide sequence ID" value="NZ_JACHNC010000001.1"/>
</dbReference>
<dbReference type="SUPFAM" id="SSF50998">
    <property type="entry name" value="Quinoprotein alcohol dehydrogenase-like"/>
    <property type="match status" value="1"/>
</dbReference>
<proteinExistence type="predicted"/>
<sequence length="1310" mass="139902">MPTPGMRRLARRSLMLAVLFFAGWIAVEARHGRLEPVGLLGLVLAMASLAVDITGLRLDRGQPGPSAADRAAELAGILLEQWREEAGARGLYDPELLPFAWTERDPRAPRSPGGTGRFDGRIRGGFDAVAARLAAAFAGLPVRRLVVIGQPGAGKSIVALLLEMGLLQARAGEREPVPVLVTVSSWDPLTDDLDGYLVRSLATAHYDGRTEIPRQLLRAGLLIPVLDGLDEIPEAVRGAAVVAINEAIGADDRPVVVTCRAVEYEDLISAGAPPLRRATVVGVQPVQPRDAIEYLSAVEWPEGTEWGPFFAELDRPGSVVAAAYSTPLLVTIARTVYQRRGGDPSEQLGYESRLDLENGLFDRLIDAAYADSRAGGATWPPDRAAGYLRFLARYLHRHRDRDLHWWRLADRLLSPWSGLILGVGSGLAVLVLTTVVAVVLDAAQSGVAPISDLPLAILIILLVTIVWPAGSGRPPTRLSFRGAGSWRRLRRGFGFGMALSLLLGLPVLTIEAASVLLNSTVVPGDGLLLMTMIGAATGIASALATALAVHAWLQAPPLHARRVTPVAVLAGDRRSAIVSAGAVAVVVVVAVMPCLAVGMTAGALAGSMASGGAGWPGRFAPLEVFAVTVAKLSPDSAKDARNLIGFLLLCGTLLAALVLLTTAWFRFQVVRATYAIRGILPWRLTRFLEDARNREVLRQTGGVYQFRHIRLQERLADQQVARPEPVRVRRRRLVLAGLSTLLLLFVVAVPLAATPGNGARQVLSWTYGDDPVSVTMSPGGDTVAIRTERRLRLHRLAAGGGSLPDGIDIRGRTWHFSADGSLVVTDPGKYERPLSEGFTEVWRTATSQRLAGGRRSEVEVVGAGDGYGMRAADGLVLYDDRGERQGELRARDVRCLPCPDRLDIPEGAAVEAGHGRFLIGTGNAGLIVRDTMDRGRAPTVLRDPGGGPADASINAGGTRLLVRGRHGARLFDLENGRRIATLDFREARSVLAFSPDGDRVVGFSGGSDQDDADDNRARLWSAVDGAVIMSRTGVYGRHRVYFAHTGRTVVLGATPAGGEVQVWRLSDGAVLSRVRQVVGYGLYLGPDASLLVAGNRVGRQDAVRLQVVDAANGAALPTKPVVAPEWKLDWRAFDVGRERDIGRFTEGTPLVLPTADGKVMAWDLRLGRPLGDRQSRITVSPVGGAFAVEHPGSGITLYRAAGGPRTELVKSKPVDEGAPADGWLPEKRVAFSADGRYVAVNAKVSDDDFENETYVQVWHVDSGCRVAELTGHDGGVVDFTWGLGGTSGRVITVGADHTARVWDVPAAPDC</sequence>
<dbReference type="InterPro" id="IPR015943">
    <property type="entry name" value="WD40/YVTN_repeat-like_dom_sf"/>
</dbReference>